<gene>
    <name evidence="4" type="ORF">PQJ61_16475</name>
</gene>
<reference evidence="4 5" key="1">
    <citation type="submission" date="2022-12" db="EMBL/GenBank/DDBJ databases">
        <title>Metagenome assembled genome from gulf of manar.</title>
        <authorList>
            <person name="Kohli P."/>
            <person name="Pk S."/>
            <person name="Venkata Ramana C."/>
            <person name="Sasikala C."/>
        </authorList>
    </citation>
    <scope>NUCLEOTIDE SEQUENCE [LARGE SCALE GENOMIC DNA]</scope>
    <source>
        <strain evidence="4">JB008</strain>
    </source>
</reference>
<protein>
    <submittedName>
        <fullName evidence="4">NAD(P)H-dependent oxidoreductase</fullName>
    </submittedName>
</protein>
<dbReference type="Pfam" id="PF02525">
    <property type="entry name" value="Flavodoxin_2"/>
    <property type="match status" value="1"/>
</dbReference>
<evidence type="ECO:0000313" key="4">
    <source>
        <dbReference type="EMBL" id="MDC7228360.1"/>
    </source>
</evidence>
<dbReference type="InterPro" id="IPR029039">
    <property type="entry name" value="Flavoprotein-like_sf"/>
</dbReference>
<dbReference type="SUPFAM" id="SSF52218">
    <property type="entry name" value="Flavoproteins"/>
    <property type="match status" value="1"/>
</dbReference>
<dbReference type="EMBL" id="JAQQAL010000044">
    <property type="protein sequence ID" value="MDC7228360.1"/>
    <property type="molecule type" value="Genomic_DNA"/>
</dbReference>
<proteinExistence type="inferred from homology"/>
<comment type="similarity">
    <text evidence="1">Belongs to the NAD(P)H dehydrogenase (quinone) family.</text>
</comment>
<feature type="domain" description="Flavodoxin-like fold" evidence="3">
    <location>
        <begin position="1"/>
        <end position="165"/>
    </location>
</feature>
<accession>A0AAJ1IJJ6</accession>
<dbReference type="AlphaFoldDB" id="A0AAJ1IJJ6"/>
<organism evidence="4 5">
    <name type="scientific">Candidatus Thalassospirochaeta sargassi</name>
    <dbReference type="NCBI Taxonomy" id="3119039"/>
    <lineage>
        <taxon>Bacteria</taxon>
        <taxon>Pseudomonadati</taxon>
        <taxon>Spirochaetota</taxon>
        <taxon>Spirochaetia</taxon>
        <taxon>Spirochaetales</taxon>
        <taxon>Spirochaetaceae</taxon>
        <taxon>Candidatus Thalassospirochaeta</taxon>
    </lineage>
</organism>
<sequence length="196" mass="22258">MKASVVLAHPYHGSFNHAIYKQIMDSLTVAGIKIFAHDLYVEGFNPVMTVGELGKEPSEDLLVQQYADEMMQSDLLFFVHPNWWGQPPAILKGWVDRVVRPPYAYDLPEGALSGLPVPGLDGKYAVVYNTSNTEEEREVGYFGDPLENIWKQCICGFCGIEKFHRRMFRIVSESSETERNDWLSLVDEDVKRIAGE</sequence>
<dbReference type="GO" id="GO:0005829">
    <property type="term" value="C:cytosol"/>
    <property type="evidence" value="ECO:0007669"/>
    <property type="project" value="TreeGrafter"/>
</dbReference>
<dbReference type="Gene3D" id="3.40.50.360">
    <property type="match status" value="1"/>
</dbReference>
<dbReference type="GO" id="GO:0003955">
    <property type="term" value="F:NAD(P)H dehydrogenase (quinone) activity"/>
    <property type="evidence" value="ECO:0007669"/>
    <property type="project" value="TreeGrafter"/>
</dbReference>
<dbReference type="PANTHER" id="PTHR10204:SF34">
    <property type="entry name" value="NAD(P)H DEHYDROGENASE [QUINONE] 1 ISOFORM 1"/>
    <property type="match status" value="1"/>
</dbReference>
<keyword evidence="2" id="KW-0560">Oxidoreductase</keyword>
<evidence type="ECO:0000256" key="1">
    <source>
        <dbReference type="ARBA" id="ARBA00006252"/>
    </source>
</evidence>
<name>A0AAJ1IJJ6_9SPIO</name>
<dbReference type="InterPro" id="IPR003680">
    <property type="entry name" value="Flavodoxin_fold"/>
</dbReference>
<evidence type="ECO:0000313" key="5">
    <source>
        <dbReference type="Proteomes" id="UP001221217"/>
    </source>
</evidence>
<evidence type="ECO:0000259" key="3">
    <source>
        <dbReference type="Pfam" id="PF02525"/>
    </source>
</evidence>
<comment type="caution">
    <text evidence="4">The sequence shown here is derived from an EMBL/GenBank/DDBJ whole genome shotgun (WGS) entry which is preliminary data.</text>
</comment>
<dbReference type="PANTHER" id="PTHR10204">
    <property type="entry name" value="NAD P H OXIDOREDUCTASE-RELATED"/>
    <property type="match status" value="1"/>
</dbReference>
<dbReference type="Proteomes" id="UP001221217">
    <property type="component" value="Unassembled WGS sequence"/>
</dbReference>
<evidence type="ECO:0000256" key="2">
    <source>
        <dbReference type="ARBA" id="ARBA00023002"/>
    </source>
</evidence>
<dbReference type="InterPro" id="IPR051545">
    <property type="entry name" value="NAD(P)H_dehydrogenase_qn"/>
</dbReference>